<evidence type="ECO:0000313" key="2">
    <source>
        <dbReference type="Proteomes" id="UP000619479"/>
    </source>
</evidence>
<dbReference type="InterPro" id="IPR043519">
    <property type="entry name" value="NT_sf"/>
</dbReference>
<dbReference type="EMBL" id="BOMH01000045">
    <property type="protein sequence ID" value="GID68361.1"/>
    <property type="molecule type" value="Genomic_DNA"/>
</dbReference>
<evidence type="ECO:0000313" key="1">
    <source>
        <dbReference type="EMBL" id="GID68361.1"/>
    </source>
</evidence>
<accession>A0A919MEN4</accession>
<reference evidence="1" key="1">
    <citation type="submission" date="2021-01" db="EMBL/GenBank/DDBJ databases">
        <title>Whole genome shotgun sequence of Actinoplanes cyaneus NBRC 14990.</title>
        <authorList>
            <person name="Komaki H."/>
            <person name="Tamura T."/>
        </authorList>
    </citation>
    <scope>NUCLEOTIDE SEQUENCE</scope>
    <source>
        <strain evidence="1">NBRC 14990</strain>
    </source>
</reference>
<gene>
    <name evidence="1" type="ORF">Acy02nite_62420</name>
</gene>
<dbReference type="Proteomes" id="UP000619479">
    <property type="component" value="Unassembled WGS sequence"/>
</dbReference>
<sequence length="256" mass="28575">MHPTLQRLDEIAGRVAARDDTIALLGLGSAGAQRGRLDDHSDLDFFLVVEEGATSRYATETDWLATTCPLVWSFAHERHGRKALFADGIFLEYGVFTVPELRRVPFRGARVVWRRPDAPPGLTESDAPVPRPPFDTVEFHLNEALANLYVGLHRDLRGEHLSAARFIQGHAVDRVIALLRLSAGEPPYRDVFDDSRRVERTYPPHVLPLEGMVPGYLGNAAAARVILDWLSVRFPVPPPLREALESLLQRKIGRPA</sequence>
<organism evidence="1 2">
    <name type="scientific">Actinoplanes cyaneus</name>
    <dbReference type="NCBI Taxonomy" id="52696"/>
    <lineage>
        <taxon>Bacteria</taxon>
        <taxon>Bacillati</taxon>
        <taxon>Actinomycetota</taxon>
        <taxon>Actinomycetes</taxon>
        <taxon>Micromonosporales</taxon>
        <taxon>Micromonosporaceae</taxon>
        <taxon>Actinoplanes</taxon>
    </lineage>
</organism>
<name>A0A919MEN4_9ACTN</name>
<dbReference type="RefSeq" id="WP_203747642.1">
    <property type="nucleotide sequence ID" value="NZ_BAAAUC010000022.1"/>
</dbReference>
<comment type="caution">
    <text evidence="1">The sequence shown here is derived from an EMBL/GenBank/DDBJ whole genome shotgun (WGS) entry which is preliminary data.</text>
</comment>
<protein>
    <submittedName>
        <fullName evidence="1">Uncharacterized protein</fullName>
    </submittedName>
</protein>
<dbReference type="Gene3D" id="3.30.460.10">
    <property type="entry name" value="Beta Polymerase, domain 2"/>
    <property type="match status" value="1"/>
</dbReference>
<dbReference type="AlphaFoldDB" id="A0A919MEN4"/>
<keyword evidence="2" id="KW-1185">Reference proteome</keyword>
<proteinExistence type="predicted"/>